<proteinExistence type="predicted"/>
<sequence length="184" mass="20298">MAFSFAYQVQQVQHRSLVSHLLARIFSSRPKIPNDQSSAVGNELHEPSFPNEIIVYIPPNRADPAGNARRVRLDQGRNTFECPIRNATGAKQIVDIIQLNMEVPRERAEPLELKIPLTPEAPYLSIPRPPRYEEGENGSAEGSRGVGIAPSQGPQESNVNAALGDDETLVGGECRECGRPEFSW</sequence>
<keyword evidence="3" id="KW-1185">Reference proteome</keyword>
<accession>A0A9P4INT5</accession>
<dbReference type="Proteomes" id="UP000799772">
    <property type="component" value="Unassembled WGS sequence"/>
</dbReference>
<organism evidence="2 3">
    <name type="scientific">Rhizodiscina lignyota</name>
    <dbReference type="NCBI Taxonomy" id="1504668"/>
    <lineage>
        <taxon>Eukaryota</taxon>
        <taxon>Fungi</taxon>
        <taxon>Dikarya</taxon>
        <taxon>Ascomycota</taxon>
        <taxon>Pezizomycotina</taxon>
        <taxon>Dothideomycetes</taxon>
        <taxon>Pleosporomycetidae</taxon>
        <taxon>Aulographales</taxon>
        <taxon>Rhizodiscinaceae</taxon>
        <taxon>Rhizodiscina</taxon>
    </lineage>
</organism>
<comment type="caution">
    <text evidence="2">The sequence shown here is derived from an EMBL/GenBank/DDBJ whole genome shotgun (WGS) entry which is preliminary data.</text>
</comment>
<evidence type="ECO:0000313" key="2">
    <source>
        <dbReference type="EMBL" id="KAF2103252.1"/>
    </source>
</evidence>
<feature type="region of interest" description="Disordered" evidence="1">
    <location>
        <begin position="122"/>
        <end position="184"/>
    </location>
</feature>
<protein>
    <submittedName>
        <fullName evidence="2">Uncharacterized protein</fullName>
    </submittedName>
</protein>
<evidence type="ECO:0000313" key="3">
    <source>
        <dbReference type="Proteomes" id="UP000799772"/>
    </source>
</evidence>
<feature type="compositionally biased region" description="Basic and acidic residues" evidence="1">
    <location>
        <begin position="173"/>
        <end position="184"/>
    </location>
</feature>
<dbReference type="EMBL" id="ML978122">
    <property type="protein sequence ID" value="KAF2103252.1"/>
    <property type="molecule type" value="Genomic_DNA"/>
</dbReference>
<evidence type="ECO:0000256" key="1">
    <source>
        <dbReference type="SAM" id="MobiDB-lite"/>
    </source>
</evidence>
<dbReference type="AlphaFoldDB" id="A0A9P4INT5"/>
<name>A0A9P4INT5_9PEZI</name>
<reference evidence="2" key="1">
    <citation type="journal article" date="2020" name="Stud. Mycol.">
        <title>101 Dothideomycetes genomes: a test case for predicting lifestyles and emergence of pathogens.</title>
        <authorList>
            <person name="Haridas S."/>
            <person name="Albert R."/>
            <person name="Binder M."/>
            <person name="Bloem J."/>
            <person name="Labutti K."/>
            <person name="Salamov A."/>
            <person name="Andreopoulos B."/>
            <person name="Baker S."/>
            <person name="Barry K."/>
            <person name="Bills G."/>
            <person name="Bluhm B."/>
            <person name="Cannon C."/>
            <person name="Castanera R."/>
            <person name="Culley D."/>
            <person name="Daum C."/>
            <person name="Ezra D."/>
            <person name="Gonzalez J."/>
            <person name="Henrissat B."/>
            <person name="Kuo A."/>
            <person name="Liang C."/>
            <person name="Lipzen A."/>
            <person name="Lutzoni F."/>
            <person name="Magnuson J."/>
            <person name="Mondo S."/>
            <person name="Nolan M."/>
            <person name="Ohm R."/>
            <person name="Pangilinan J."/>
            <person name="Park H.-J."/>
            <person name="Ramirez L."/>
            <person name="Alfaro M."/>
            <person name="Sun H."/>
            <person name="Tritt A."/>
            <person name="Yoshinaga Y."/>
            <person name="Zwiers L.-H."/>
            <person name="Turgeon B."/>
            <person name="Goodwin S."/>
            <person name="Spatafora J."/>
            <person name="Crous P."/>
            <person name="Grigoriev I."/>
        </authorList>
    </citation>
    <scope>NUCLEOTIDE SEQUENCE</scope>
    <source>
        <strain evidence="2">CBS 133067</strain>
    </source>
</reference>
<gene>
    <name evidence="2" type="ORF">NA57DRAFT_72228</name>
</gene>